<evidence type="ECO:0000313" key="1">
    <source>
        <dbReference type="EMBL" id="HFW31679.1"/>
    </source>
</evidence>
<gene>
    <name evidence="1" type="ORF">ENW66_01805</name>
</gene>
<proteinExistence type="predicted"/>
<reference evidence="1" key="1">
    <citation type="journal article" date="2020" name="mSystems">
        <title>Genome- and Community-Level Interaction Insights into Carbon Utilization and Element Cycling Functions of Hydrothermarchaeota in Hydrothermal Sediment.</title>
        <authorList>
            <person name="Zhou Z."/>
            <person name="Liu Y."/>
            <person name="Xu W."/>
            <person name="Pan J."/>
            <person name="Luo Z.H."/>
            <person name="Li M."/>
        </authorList>
    </citation>
    <scope>NUCLEOTIDE SEQUENCE [LARGE SCALE GENOMIC DNA]</scope>
    <source>
        <strain evidence="1">SpSt-87</strain>
    </source>
</reference>
<organism evidence="1">
    <name type="scientific">Archaeoglobus fulgidus</name>
    <dbReference type="NCBI Taxonomy" id="2234"/>
    <lineage>
        <taxon>Archaea</taxon>
        <taxon>Methanobacteriati</taxon>
        <taxon>Methanobacteriota</taxon>
        <taxon>Archaeoglobi</taxon>
        <taxon>Archaeoglobales</taxon>
        <taxon>Archaeoglobaceae</taxon>
        <taxon>Archaeoglobus</taxon>
    </lineage>
</organism>
<protein>
    <submittedName>
        <fullName evidence="1">Uncharacterized protein</fullName>
    </submittedName>
</protein>
<dbReference type="AlphaFoldDB" id="A0A7C3MAB4"/>
<sequence>MELHAATWFERINVKGLNDDSRKAILKRVKDKLGFSKATEVLGISKGSMHNYLHGIRKIPDEVIFRALQHLEEGEFKEIVGSFERLKVLGILREDGSIDYPAILQALALATSDEYLKQAILRFAVDNFREDLKRILGMIPTNVVLKWEHGFEEFMTKRKKKGRVSHELIDYVINHPNTWLRNVFRHYVRYLY</sequence>
<comment type="caution">
    <text evidence="1">The sequence shown here is derived from an EMBL/GenBank/DDBJ whole genome shotgun (WGS) entry which is preliminary data.</text>
</comment>
<accession>A0A7C3MAB4</accession>
<name>A0A7C3MAB4_ARCFL</name>
<dbReference type="EMBL" id="DTLB01000008">
    <property type="protein sequence ID" value="HFW31679.1"/>
    <property type="molecule type" value="Genomic_DNA"/>
</dbReference>